<comment type="caution">
    <text evidence="4">The sequence shown here is derived from an EMBL/GenBank/DDBJ whole genome shotgun (WGS) entry which is preliminary data.</text>
</comment>
<dbReference type="Pfam" id="PF00005">
    <property type="entry name" value="ABC_tran"/>
    <property type="match status" value="1"/>
</dbReference>
<feature type="domain" description="ABC transporter" evidence="3">
    <location>
        <begin position="31"/>
        <end position="66"/>
    </location>
</feature>
<keyword evidence="4" id="KW-0547">Nucleotide-binding</keyword>
<reference evidence="4" key="1">
    <citation type="journal article" date="2022" name="Arch. Microbiol.">
        <title>Microbulbifer okhotskensis sp. nov., isolated from a deep bottom sediment of the Okhotsk Sea.</title>
        <authorList>
            <person name="Romanenko L."/>
            <person name="Kurilenko V."/>
            <person name="Otstavnykh N."/>
            <person name="Velansky P."/>
            <person name="Isaeva M."/>
            <person name="Mikhailov V."/>
        </authorList>
    </citation>
    <scope>NUCLEOTIDE SEQUENCE</scope>
    <source>
        <strain evidence="4">OS29</strain>
    </source>
</reference>
<dbReference type="GO" id="GO:0016887">
    <property type="term" value="F:ATP hydrolysis activity"/>
    <property type="evidence" value="ECO:0007669"/>
    <property type="project" value="InterPro"/>
</dbReference>
<dbReference type="InterPro" id="IPR050166">
    <property type="entry name" value="ABC_transporter_ATP-bind"/>
</dbReference>
<feature type="non-terminal residue" evidence="4">
    <location>
        <position position="66"/>
    </location>
</feature>
<dbReference type="Proteomes" id="UP001139028">
    <property type="component" value="Unassembled WGS sequence"/>
</dbReference>
<organism evidence="4 5">
    <name type="scientific">Microbulbifer okhotskensis</name>
    <dbReference type="NCBI Taxonomy" id="2926617"/>
    <lineage>
        <taxon>Bacteria</taxon>
        <taxon>Pseudomonadati</taxon>
        <taxon>Pseudomonadota</taxon>
        <taxon>Gammaproteobacteria</taxon>
        <taxon>Cellvibrionales</taxon>
        <taxon>Microbulbiferaceae</taxon>
        <taxon>Microbulbifer</taxon>
    </lineage>
</organism>
<evidence type="ECO:0000259" key="3">
    <source>
        <dbReference type="Pfam" id="PF00005"/>
    </source>
</evidence>
<evidence type="ECO:0000313" key="4">
    <source>
        <dbReference type="EMBL" id="MCO1337216.1"/>
    </source>
</evidence>
<keyword evidence="4" id="KW-0067">ATP-binding</keyword>
<gene>
    <name evidence="4" type="ORF">MO867_23125</name>
</gene>
<keyword evidence="5" id="KW-1185">Reference proteome</keyword>
<dbReference type="InterPro" id="IPR027417">
    <property type="entry name" value="P-loop_NTPase"/>
</dbReference>
<sequence>MDSPKPDQVVVSAQAVSKKFHTQSGELQLFENLNLEVRRGESLAIIGPSGAGKSTLLSMLAGLDQP</sequence>
<dbReference type="InterPro" id="IPR003439">
    <property type="entry name" value="ABC_transporter-like_ATP-bd"/>
</dbReference>
<dbReference type="AlphaFoldDB" id="A0A9X2JA07"/>
<accession>A0A9X2JA07</accession>
<comment type="similarity">
    <text evidence="1">Belongs to the ABC transporter superfamily.</text>
</comment>
<evidence type="ECO:0000313" key="5">
    <source>
        <dbReference type="Proteomes" id="UP001139028"/>
    </source>
</evidence>
<evidence type="ECO:0000256" key="1">
    <source>
        <dbReference type="ARBA" id="ARBA00005417"/>
    </source>
</evidence>
<dbReference type="PANTHER" id="PTHR42788:SF13">
    <property type="entry name" value="ALIPHATIC SULFONATES IMPORT ATP-BINDING PROTEIN SSUB"/>
    <property type="match status" value="1"/>
</dbReference>
<evidence type="ECO:0000256" key="2">
    <source>
        <dbReference type="ARBA" id="ARBA00022448"/>
    </source>
</evidence>
<keyword evidence="2" id="KW-0813">Transport</keyword>
<protein>
    <submittedName>
        <fullName evidence="4">ATP-binding cassette domain-containing protein</fullName>
    </submittedName>
</protein>
<dbReference type="GO" id="GO:0005524">
    <property type="term" value="F:ATP binding"/>
    <property type="evidence" value="ECO:0007669"/>
    <property type="project" value="UniProtKB-KW"/>
</dbReference>
<dbReference type="EMBL" id="JALBWM010000517">
    <property type="protein sequence ID" value="MCO1337216.1"/>
    <property type="molecule type" value="Genomic_DNA"/>
</dbReference>
<dbReference type="RefSeq" id="WP_252473500.1">
    <property type="nucleotide sequence ID" value="NZ_JALBWM010000517.1"/>
</dbReference>
<dbReference type="SUPFAM" id="SSF52540">
    <property type="entry name" value="P-loop containing nucleoside triphosphate hydrolases"/>
    <property type="match status" value="1"/>
</dbReference>
<proteinExistence type="inferred from homology"/>
<dbReference type="PANTHER" id="PTHR42788">
    <property type="entry name" value="TAURINE IMPORT ATP-BINDING PROTEIN-RELATED"/>
    <property type="match status" value="1"/>
</dbReference>
<name>A0A9X2JA07_9GAMM</name>
<dbReference type="Gene3D" id="3.40.50.300">
    <property type="entry name" value="P-loop containing nucleotide triphosphate hydrolases"/>
    <property type="match status" value="1"/>
</dbReference>